<reference evidence="8" key="1">
    <citation type="journal article" date="2017" name="Front. Cell. Infect. Microbiol.">
        <title>The Distinct Transcriptional Response of the Midgut of Amblyomma sculptum and Amblyomma aureolatum Ticks to Rickettsia rickettsii Correlates to Their Differences in Susceptibility to Infection.</title>
        <authorList>
            <person name="Martins L.A."/>
            <person name="Galletti M.F.B.M."/>
            <person name="Ribeiro J.M."/>
            <person name="Fujita A."/>
            <person name="Costa F.B."/>
            <person name="Labruna M.B."/>
            <person name="Daffre S."/>
            <person name="Fogaca A.C."/>
        </authorList>
    </citation>
    <scope>NUCLEOTIDE SEQUENCE</scope>
</reference>
<dbReference type="InterPro" id="IPR045797">
    <property type="entry name" value="EVA_Class_A"/>
</dbReference>
<comment type="subcellular location">
    <subcellularLocation>
        <location evidence="1 6">Secreted</location>
    </subcellularLocation>
</comment>
<evidence type="ECO:0000256" key="4">
    <source>
        <dbReference type="ARBA" id="ARBA00023157"/>
    </source>
</evidence>
<evidence type="ECO:0000256" key="2">
    <source>
        <dbReference type="ARBA" id="ARBA00022525"/>
    </source>
</evidence>
<organism evidence="8">
    <name type="scientific">Amblyomma aureolatum</name>
    <dbReference type="NCBI Taxonomy" id="187763"/>
    <lineage>
        <taxon>Eukaryota</taxon>
        <taxon>Metazoa</taxon>
        <taxon>Ecdysozoa</taxon>
        <taxon>Arthropoda</taxon>
        <taxon>Chelicerata</taxon>
        <taxon>Arachnida</taxon>
        <taxon>Acari</taxon>
        <taxon>Parasitiformes</taxon>
        <taxon>Ixodida</taxon>
        <taxon>Ixodoidea</taxon>
        <taxon>Ixodidae</taxon>
        <taxon>Amblyomminae</taxon>
        <taxon>Amblyomma</taxon>
    </lineage>
</organism>
<dbReference type="Pfam" id="PF19429">
    <property type="entry name" value="EVA_Class_A"/>
    <property type="match status" value="1"/>
</dbReference>
<feature type="compositionally biased region" description="Low complexity" evidence="7">
    <location>
        <begin position="25"/>
        <end position="68"/>
    </location>
</feature>
<feature type="compositionally biased region" description="Low complexity" evidence="7">
    <location>
        <begin position="1"/>
        <end position="18"/>
    </location>
</feature>
<evidence type="ECO:0000256" key="3">
    <source>
        <dbReference type="ARBA" id="ARBA00022729"/>
    </source>
</evidence>
<dbReference type="GO" id="GO:0005576">
    <property type="term" value="C:extracellular region"/>
    <property type="evidence" value="ECO:0007669"/>
    <property type="project" value="UniProtKB-SubCell"/>
</dbReference>
<name>A0A1E1XG01_9ACAR</name>
<evidence type="ECO:0000256" key="5">
    <source>
        <dbReference type="ARBA" id="ARBA00023180"/>
    </source>
</evidence>
<evidence type="ECO:0000256" key="7">
    <source>
        <dbReference type="SAM" id="MobiDB-lite"/>
    </source>
</evidence>
<dbReference type="Gene3D" id="2.30.130.100">
    <property type="match status" value="1"/>
</dbReference>
<feature type="region of interest" description="Disordered" evidence="7">
    <location>
        <begin position="1"/>
        <end position="82"/>
    </location>
</feature>
<evidence type="ECO:0000256" key="1">
    <source>
        <dbReference type="ARBA" id="ARBA00004613"/>
    </source>
</evidence>
<keyword evidence="3 6" id="KW-0732">Signal</keyword>
<keyword evidence="5 6" id="KW-0325">Glycoprotein</keyword>
<proteinExistence type="evidence at transcript level"/>
<comment type="function">
    <text evidence="6">Salivary chemokine-binding protein which binds to host chemokines.</text>
</comment>
<sequence>ENEATSTEASSSESIATEGPATQVTSSEGPTTESPTTASRNSTTDAATKATDATTSGTKEARPSTTTRPTPPQPDDNGEYGILIDSQGCVHSTLQTGASLFTATCREKCGSQYRNARDGIACLYGLRRSPRLSHNRKICTMGSCHNGQCKGPFIGQVPCHKPEGTAHYYDDYDNNGPNYYSDYYDTGYDTYQYDGDHYGGYDGYGGYYK</sequence>
<keyword evidence="2 6" id="KW-0964">Secreted</keyword>
<evidence type="ECO:0000313" key="8">
    <source>
        <dbReference type="EMBL" id="JAT98172.1"/>
    </source>
</evidence>
<evidence type="ECO:0000256" key="6">
    <source>
        <dbReference type="RuleBase" id="RU369006"/>
    </source>
</evidence>
<accession>A0A1E1XG01</accession>
<dbReference type="AlphaFoldDB" id="A0A1E1XG01"/>
<feature type="non-terminal residue" evidence="8">
    <location>
        <position position="1"/>
    </location>
</feature>
<protein>
    <recommendedName>
        <fullName evidence="6">Evasin</fullName>
    </recommendedName>
</protein>
<keyword evidence="4 6" id="KW-1015">Disulfide bond</keyword>
<dbReference type="EMBL" id="GFAC01001016">
    <property type="protein sequence ID" value="JAT98172.1"/>
    <property type="molecule type" value="mRNA"/>
</dbReference>
<dbReference type="GO" id="GO:0019957">
    <property type="term" value="F:C-C chemokine binding"/>
    <property type="evidence" value="ECO:0007669"/>
    <property type="project" value="InterPro"/>
</dbReference>